<proteinExistence type="predicted"/>
<gene>
    <name evidence="3" type="ORF">B296_00001002</name>
</gene>
<evidence type="ECO:0000313" key="3">
    <source>
        <dbReference type="EMBL" id="RRT62496.1"/>
    </source>
</evidence>
<keyword evidence="1" id="KW-1133">Transmembrane helix</keyword>
<feature type="transmembrane region" description="Helical" evidence="1">
    <location>
        <begin position="219"/>
        <end position="238"/>
    </location>
</feature>
<evidence type="ECO:0000313" key="4">
    <source>
        <dbReference type="Proteomes" id="UP000287651"/>
    </source>
</evidence>
<dbReference type="AlphaFoldDB" id="A0A426ZEX0"/>
<reference evidence="3 4" key="1">
    <citation type="journal article" date="2014" name="Agronomy (Basel)">
        <title>A Draft Genome Sequence for Ensete ventricosum, the Drought-Tolerant Tree Against Hunger.</title>
        <authorList>
            <person name="Harrison J."/>
            <person name="Moore K.A."/>
            <person name="Paszkiewicz K."/>
            <person name="Jones T."/>
            <person name="Grant M."/>
            <person name="Ambacheew D."/>
            <person name="Muzemil S."/>
            <person name="Studholme D.J."/>
        </authorList>
    </citation>
    <scope>NUCLEOTIDE SEQUENCE [LARGE SCALE GENOMIC DNA]</scope>
</reference>
<organism evidence="3 4">
    <name type="scientific">Ensete ventricosum</name>
    <name type="common">Abyssinian banana</name>
    <name type="synonym">Musa ensete</name>
    <dbReference type="NCBI Taxonomy" id="4639"/>
    <lineage>
        <taxon>Eukaryota</taxon>
        <taxon>Viridiplantae</taxon>
        <taxon>Streptophyta</taxon>
        <taxon>Embryophyta</taxon>
        <taxon>Tracheophyta</taxon>
        <taxon>Spermatophyta</taxon>
        <taxon>Magnoliopsida</taxon>
        <taxon>Liliopsida</taxon>
        <taxon>Zingiberales</taxon>
        <taxon>Musaceae</taxon>
        <taxon>Ensete</taxon>
    </lineage>
</organism>
<comment type="caution">
    <text evidence="3">The sequence shown here is derived from an EMBL/GenBank/DDBJ whole genome shotgun (WGS) entry which is preliminary data.</text>
</comment>
<name>A0A426ZEX0_ENSVE</name>
<keyword evidence="2" id="KW-0732">Signal</keyword>
<feature type="chain" id="PRO_5019554444" evidence="2">
    <location>
        <begin position="20"/>
        <end position="296"/>
    </location>
</feature>
<dbReference type="EMBL" id="AMZH03006960">
    <property type="protein sequence ID" value="RRT62496.1"/>
    <property type="molecule type" value="Genomic_DNA"/>
</dbReference>
<evidence type="ECO:0000256" key="1">
    <source>
        <dbReference type="SAM" id="Phobius"/>
    </source>
</evidence>
<sequence length="296" mass="31860">MCYPLPLLLYCLVAPPTYSSVVVAAFFSSSAASSSLCHKRLCRSSTHLSPAAATTPRRTLFLPTSYYHLCYLHLPSPASPPLLLPTIGSSTTQLSTTSVSPLLFIFANHTCQLPLLVASVPTTALLQHRLPLVGPHYASNPFVFPISPIVVAIPNADVLATSPHRPSLSFLGHTQPLHAALIIATQPLPPLHQPQPHPPLQQSLPACCHLLICHSQPSIALLLATTFLVVAPAISLLLPTACCRCRLCYSFFLPMLLLPSTCRYHTAVTTEITLSHVTPLLLSSSFAATLNMMLLM</sequence>
<dbReference type="Proteomes" id="UP000287651">
    <property type="component" value="Unassembled WGS sequence"/>
</dbReference>
<keyword evidence="1" id="KW-0812">Transmembrane</keyword>
<accession>A0A426ZEX0</accession>
<feature type="signal peptide" evidence="2">
    <location>
        <begin position="1"/>
        <end position="19"/>
    </location>
</feature>
<protein>
    <submittedName>
        <fullName evidence="3">Uncharacterized protein</fullName>
    </submittedName>
</protein>
<evidence type="ECO:0000256" key="2">
    <source>
        <dbReference type="SAM" id="SignalP"/>
    </source>
</evidence>
<keyword evidence="1" id="KW-0472">Membrane</keyword>